<protein>
    <recommendedName>
        <fullName evidence="4">DUF5709 domain-containing protein</fullName>
    </recommendedName>
</protein>
<evidence type="ECO:0008006" key="4">
    <source>
        <dbReference type="Google" id="ProtNLM"/>
    </source>
</evidence>
<dbReference type="Proteomes" id="UP000265768">
    <property type="component" value="Unassembled WGS sequence"/>
</dbReference>
<comment type="caution">
    <text evidence="2">The sequence shown here is derived from an EMBL/GenBank/DDBJ whole genome shotgun (WGS) entry which is preliminary data.</text>
</comment>
<dbReference type="AlphaFoldDB" id="A0A3A4B5N3"/>
<feature type="region of interest" description="Disordered" evidence="1">
    <location>
        <begin position="1"/>
        <end position="71"/>
    </location>
</feature>
<proteinExistence type="predicted"/>
<evidence type="ECO:0000256" key="1">
    <source>
        <dbReference type="SAM" id="MobiDB-lite"/>
    </source>
</evidence>
<organism evidence="2 3">
    <name type="scientific">Bailinhaonella thermotolerans</name>
    <dbReference type="NCBI Taxonomy" id="1070861"/>
    <lineage>
        <taxon>Bacteria</taxon>
        <taxon>Bacillati</taxon>
        <taxon>Actinomycetota</taxon>
        <taxon>Actinomycetes</taxon>
        <taxon>Streptosporangiales</taxon>
        <taxon>Streptosporangiaceae</taxon>
        <taxon>Bailinhaonella</taxon>
    </lineage>
</organism>
<evidence type="ECO:0000313" key="2">
    <source>
        <dbReference type="EMBL" id="RJL33647.1"/>
    </source>
</evidence>
<evidence type="ECO:0000313" key="3">
    <source>
        <dbReference type="Proteomes" id="UP000265768"/>
    </source>
</evidence>
<feature type="compositionally biased region" description="Low complexity" evidence="1">
    <location>
        <begin position="39"/>
        <end position="51"/>
    </location>
</feature>
<name>A0A3A4B5N3_9ACTN</name>
<gene>
    <name evidence="2" type="ORF">D5H75_11980</name>
</gene>
<reference evidence="2 3" key="1">
    <citation type="submission" date="2018-09" db="EMBL/GenBank/DDBJ databases">
        <title>YIM 75507 draft genome.</title>
        <authorList>
            <person name="Tang S."/>
            <person name="Feng Y."/>
        </authorList>
    </citation>
    <scope>NUCLEOTIDE SEQUENCE [LARGE SCALE GENOMIC DNA]</scope>
    <source>
        <strain evidence="2 3">YIM 75507</strain>
    </source>
</reference>
<sequence>MDVRGDSFADEEDPMTDDIEAPEADAVEQHQRLDPPDDLPGGYPRSVPFDVDPADAADQEREVRLDEDEYR</sequence>
<dbReference type="OrthoDB" id="3543876at2"/>
<feature type="compositionally biased region" description="Acidic residues" evidence="1">
    <location>
        <begin position="8"/>
        <end position="26"/>
    </location>
</feature>
<keyword evidence="3" id="KW-1185">Reference proteome</keyword>
<dbReference type="EMBL" id="QZEY01000003">
    <property type="protein sequence ID" value="RJL33647.1"/>
    <property type="molecule type" value="Genomic_DNA"/>
</dbReference>
<accession>A0A3A4B5N3</accession>